<dbReference type="Gene3D" id="2.160.20.10">
    <property type="entry name" value="Single-stranded right-handed beta-helix, Pectin lyase-like"/>
    <property type="match status" value="1"/>
</dbReference>
<keyword evidence="5 7" id="KW-0063">Aspartyl esterase</keyword>
<dbReference type="InterPro" id="IPR033131">
    <property type="entry name" value="Pectinesterase_Asp_AS"/>
</dbReference>
<feature type="domain" description="Pectinesterase catalytic" evidence="8">
    <location>
        <begin position="88"/>
        <end position="241"/>
    </location>
</feature>
<dbReference type="Pfam" id="PF01095">
    <property type="entry name" value="Pectinesterase"/>
    <property type="match status" value="1"/>
</dbReference>
<keyword evidence="3" id="KW-0134">Cell wall</keyword>
<dbReference type="InterPro" id="IPR012334">
    <property type="entry name" value="Pectin_lyas_fold"/>
</dbReference>
<dbReference type="PROSITE" id="PS00503">
    <property type="entry name" value="PECTINESTERASE_2"/>
    <property type="match status" value="1"/>
</dbReference>
<evidence type="ECO:0000259" key="8">
    <source>
        <dbReference type="Pfam" id="PF01095"/>
    </source>
</evidence>
<dbReference type="EMBL" id="JARAOO010000003">
    <property type="protein sequence ID" value="KAJ7977667.1"/>
    <property type="molecule type" value="Genomic_DNA"/>
</dbReference>
<organism evidence="9 10">
    <name type="scientific">Quillaja saponaria</name>
    <name type="common">Soap bark tree</name>
    <dbReference type="NCBI Taxonomy" id="32244"/>
    <lineage>
        <taxon>Eukaryota</taxon>
        <taxon>Viridiplantae</taxon>
        <taxon>Streptophyta</taxon>
        <taxon>Embryophyta</taxon>
        <taxon>Tracheophyta</taxon>
        <taxon>Spermatophyta</taxon>
        <taxon>Magnoliopsida</taxon>
        <taxon>eudicotyledons</taxon>
        <taxon>Gunneridae</taxon>
        <taxon>Pentapetalae</taxon>
        <taxon>rosids</taxon>
        <taxon>fabids</taxon>
        <taxon>Fabales</taxon>
        <taxon>Quillajaceae</taxon>
        <taxon>Quillaja</taxon>
    </lineage>
</organism>
<proteinExistence type="predicted"/>
<keyword evidence="10" id="KW-1185">Reference proteome</keyword>
<comment type="subcellular location">
    <subcellularLocation>
        <location evidence="1">Secreted</location>
        <location evidence="1">Cell wall</location>
    </subcellularLocation>
</comment>
<dbReference type="InterPro" id="IPR011050">
    <property type="entry name" value="Pectin_lyase_fold/virulence"/>
</dbReference>
<reference evidence="9" key="1">
    <citation type="journal article" date="2023" name="Science">
        <title>Elucidation of the pathway for biosynthesis of saponin adjuvants from the soapbark tree.</title>
        <authorList>
            <person name="Reed J."/>
            <person name="Orme A."/>
            <person name="El-Demerdash A."/>
            <person name="Owen C."/>
            <person name="Martin L.B.B."/>
            <person name="Misra R.C."/>
            <person name="Kikuchi S."/>
            <person name="Rejzek M."/>
            <person name="Martin A.C."/>
            <person name="Harkess A."/>
            <person name="Leebens-Mack J."/>
            <person name="Louveau T."/>
            <person name="Stephenson M.J."/>
            <person name="Osbourn A."/>
        </authorList>
    </citation>
    <scope>NUCLEOTIDE SEQUENCE</scope>
    <source>
        <strain evidence="9">S10</strain>
    </source>
</reference>
<comment type="caution">
    <text evidence="9">The sequence shown here is derived from an EMBL/GenBank/DDBJ whole genome shotgun (WGS) entry which is preliminary data.</text>
</comment>
<evidence type="ECO:0000313" key="9">
    <source>
        <dbReference type="EMBL" id="KAJ7977667.1"/>
    </source>
</evidence>
<feature type="active site" evidence="6">
    <location>
        <position position="96"/>
    </location>
</feature>
<accession>A0AAD7QA20</accession>
<evidence type="ECO:0000256" key="5">
    <source>
        <dbReference type="ARBA" id="ARBA00023085"/>
    </source>
</evidence>
<name>A0AAD7QA20_QUISA</name>
<evidence type="ECO:0000256" key="3">
    <source>
        <dbReference type="ARBA" id="ARBA00022512"/>
    </source>
</evidence>
<dbReference type="GO" id="GO:0045490">
    <property type="term" value="P:pectin catabolic process"/>
    <property type="evidence" value="ECO:0007669"/>
    <property type="project" value="UniProtKB-UniRule"/>
</dbReference>
<gene>
    <name evidence="9" type="ORF">O6P43_007257</name>
</gene>
<evidence type="ECO:0000256" key="2">
    <source>
        <dbReference type="ARBA" id="ARBA00005184"/>
    </source>
</evidence>
<evidence type="ECO:0000256" key="1">
    <source>
        <dbReference type="ARBA" id="ARBA00004191"/>
    </source>
</evidence>
<dbReference type="EC" id="3.1.1.11" evidence="7"/>
<comment type="pathway">
    <text evidence="2 7">Glycan metabolism; pectin degradation; 2-dehydro-3-deoxy-D-gluconate from pectin: step 1/5.</text>
</comment>
<protein>
    <recommendedName>
        <fullName evidence="7">Pectinesterase</fullName>
        <ecNumber evidence="7">3.1.1.11</ecNumber>
    </recommendedName>
</protein>
<dbReference type="AlphaFoldDB" id="A0AAD7QA20"/>
<evidence type="ECO:0000256" key="4">
    <source>
        <dbReference type="ARBA" id="ARBA00022801"/>
    </source>
</evidence>
<dbReference type="KEGG" id="qsa:O6P43_007257"/>
<sequence>MAMRLKELFLLRLSPRFDWVKLKTGSASKVCALAGAWCARDSAGPWLGAFHRTWDQLARLCTTAKLWGVYTGLSNGLGPGLSKGLCSTCEISGTIDFIFGHGKAFIQDSKIILRKPDDNQWNTVTADGRLSKKNNTGLVIQNCEIVPEPQLLPERFKVKSYLERPWKADALTVIMESSIGEVIQPEGWTPWDKTHAQLDTSFLAEYNNRRPGANTNRRLNVRGFRDINRKKASTFTDEQFSHESPVLTSTS</sequence>
<dbReference type="PANTHER" id="PTHR31707">
    <property type="entry name" value="PECTINESTERASE"/>
    <property type="match status" value="1"/>
</dbReference>
<dbReference type="SUPFAM" id="SSF51126">
    <property type="entry name" value="Pectin lyase-like"/>
    <property type="match status" value="1"/>
</dbReference>
<dbReference type="InterPro" id="IPR000070">
    <property type="entry name" value="Pectinesterase_cat"/>
</dbReference>
<dbReference type="Proteomes" id="UP001163823">
    <property type="component" value="Chromosome 3"/>
</dbReference>
<evidence type="ECO:0000313" key="10">
    <source>
        <dbReference type="Proteomes" id="UP001163823"/>
    </source>
</evidence>
<evidence type="ECO:0000256" key="6">
    <source>
        <dbReference type="PROSITE-ProRule" id="PRU10040"/>
    </source>
</evidence>
<comment type="catalytic activity">
    <reaction evidence="7">
        <text>[(1-&gt;4)-alpha-D-galacturonosyl methyl ester](n) + n H2O = [(1-&gt;4)-alpha-D-galacturonosyl](n) + n methanol + n H(+)</text>
        <dbReference type="Rhea" id="RHEA:22380"/>
        <dbReference type="Rhea" id="RHEA-COMP:14570"/>
        <dbReference type="Rhea" id="RHEA-COMP:14573"/>
        <dbReference type="ChEBI" id="CHEBI:15377"/>
        <dbReference type="ChEBI" id="CHEBI:15378"/>
        <dbReference type="ChEBI" id="CHEBI:17790"/>
        <dbReference type="ChEBI" id="CHEBI:140522"/>
        <dbReference type="ChEBI" id="CHEBI:140523"/>
        <dbReference type="EC" id="3.1.1.11"/>
    </reaction>
</comment>
<dbReference type="GO" id="GO:0030599">
    <property type="term" value="F:pectinesterase activity"/>
    <property type="evidence" value="ECO:0007669"/>
    <property type="project" value="UniProtKB-UniRule"/>
</dbReference>
<evidence type="ECO:0000256" key="7">
    <source>
        <dbReference type="RuleBase" id="RU000589"/>
    </source>
</evidence>
<keyword evidence="4 7" id="KW-0378">Hydrolase</keyword>
<dbReference type="GO" id="GO:0042545">
    <property type="term" value="P:cell wall modification"/>
    <property type="evidence" value="ECO:0007669"/>
    <property type="project" value="UniProtKB-UniRule"/>
</dbReference>
<keyword evidence="3" id="KW-0964">Secreted</keyword>